<keyword evidence="1" id="KW-1133">Transmembrane helix</keyword>
<dbReference type="RefSeq" id="XP_009161862.1">
    <property type="nucleotide sequence ID" value="XM_009163598.1"/>
</dbReference>
<dbReference type="OrthoDB" id="10380475at2759"/>
<dbReference type="AlphaFoldDB" id="W8P9A0"/>
<dbReference type="GeneID" id="20314049"/>
<feature type="transmembrane region" description="Helical" evidence="1">
    <location>
        <begin position="42"/>
        <end position="63"/>
    </location>
</feature>
<evidence type="ECO:0000256" key="1">
    <source>
        <dbReference type="SAM" id="Phobius"/>
    </source>
</evidence>
<proteinExistence type="predicted"/>
<sequence length="94" mass="10565">MHSSFLNHYSKVVSMLSFAFVTVLTLISIFRTHAEMPKAFKVAAILLLLLSLCLIRYIATVLHFKGYAWMGYILALHGSLLFVLVLGAREGSYK</sequence>
<accession>W8P9A0</accession>
<keyword evidence="1" id="KW-0812">Transmembrane</keyword>
<dbReference type="HOGENOM" id="CLU_2386143_0_0_1"/>
<feature type="transmembrane region" description="Helical" evidence="1">
    <location>
        <begin position="69"/>
        <end position="88"/>
    </location>
</feature>
<protein>
    <submittedName>
        <fullName evidence="2">Uncharacterized protein</fullName>
    </submittedName>
</protein>
<reference evidence="2 3" key="2">
    <citation type="journal article" date="2012" name="Proc. Natl. Acad. Sci. U.S.A.">
        <title>Gain and loss of multiple functionally related, horizontally transferred genes in the reduced genomes of two microsporidian parasites.</title>
        <authorList>
            <person name="Pombert J.-F."/>
            <person name="Selman M."/>
            <person name="Burki F."/>
            <person name="Bardell F.T."/>
            <person name="Farinelli L."/>
            <person name="Solter L.F."/>
            <person name="Whitman D.W."/>
            <person name="Weiss L.M."/>
            <person name="Corradi N."/>
            <person name="Keeling P.J."/>
        </authorList>
    </citation>
    <scope>NUCLEOTIDE SEQUENCE [LARGE SCALE GENOMIC DNA]</scope>
    <source>
        <strain evidence="2 3">ATCC 50506</strain>
    </source>
</reference>
<dbReference type="Proteomes" id="UP000002313">
    <property type="component" value="Chromosome VI"/>
</dbReference>
<reference evidence="2 3" key="1">
    <citation type="journal article" date="2010" name="Nat. Commun.">
        <title>The complete sequence of the smallest known nuclear genome from the microsporidian Encephalitozoon intestinalis.</title>
        <authorList>
            <person name="Corradi N."/>
            <person name="Pombert J.-F."/>
            <person name="Farinelli L."/>
            <person name="Didier E.S."/>
            <person name="Keeling P.J."/>
        </authorList>
    </citation>
    <scope>NUCLEOTIDE SEQUENCE [LARGE SCALE GENOMIC DNA]</scope>
    <source>
        <strain evidence="2 3">ATCC 50506</strain>
    </source>
</reference>
<organism evidence="2 3">
    <name type="scientific">Encephalitozoon intestinalis (strain ATCC 50506)</name>
    <name type="common">Microsporidian parasite</name>
    <name type="synonym">Septata intestinalis</name>
    <dbReference type="NCBI Taxonomy" id="876142"/>
    <lineage>
        <taxon>Eukaryota</taxon>
        <taxon>Fungi</taxon>
        <taxon>Fungi incertae sedis</taxon>
        <taxon>Microsporidia</taxon>
        <taxon>Unikaryonidae</taxon>
        <taxon>Encephalitozoon</taxon>
    </lineage>
</organism>
<evidence type="ECO:0000313" key="2">
    <source>
        <dbReference type="EMBL" id="AHL30117.1"/>
    </source>
</evidence>
<evidence type="ECO:0000313" key="3">
    <source>
        <dbReference type="Proteomes" id="UP000002313"/>
    </source>
</evidence>
<gene>
    <name evidence="2" type="ORF">Eint_060525</name>
</gene>
<keyword evidence="3" id="KW-1185">Reference proteome</keyword>
<feature type="transmembrane region" description="Helical" evidence="1">
    <location>
        <begin position="12"/>
        <end position="30"/>
    </location>
</feature>
<name>W8P9A0_ENCIT</name>
<dbReference type="KEGG" id="ein:Eint_060525"/>
<dbReference type="VEuPathDB" id="MicrosporidiaDB:Eint_060525"/>
<dbReference type="EMBL" id="CP001947">
    <property type="protein sequence ID" value="AHL30117.1"/>
    <property type="molecule type" value="Genomic_DNA"/>
</dbReference>
<keyword evidence="1" id="KW-0472">Membrane</keyword>